<reference evidence="2 3" key="1">
    <citation type="submission" date="2024-01" db="EMBL/GenBank/DDBJ databases">
        <title>Genome assemblies of Stephania.</title>
        <authorList>
            <person name="Yang L."/>
        </authorList>
    </citation>
    <scope>NUCLEOTIDE SEQUENCE [LARGE SCALE GENOMIC DNA]</scope>
    <source>
        <strain evidence="2">JXDWG</strain>
        <tissue evidence="2">Leaf</tissue>
    </source>
</reference>
<evidence type="ECO:0000256" key="1">
    <source>
        <dbReference type="SAM" id="Phobius"/>
    </source>
</evidence>
<keyword evidence="1" id="KW-1133">Transmembrane helix</keyword>
<evidence type="ECO:0000313" key="3">
    <source>
        <dbReference type="Proteomes" id="UP001419268"/>
    </source>
</evidence>
<feature type="transmembrane region" description="Helical" evidence="1">
    <location>
        <begin position="6"/>
        <end position="25"/>
    </location>
</feature>
<proteinExistence type="predicted"/>
<protein>
    <submittedName>
        <fullName evidence="2">Uncharacterized protein</fullName>
    </submittedName>
</protein>
<keyword evidence="3" id="KW-1185">Reference proteome</keyword>
<gene>
    <name evidence="2" type="ORF">Scep_016520</name>
</gene>
<sequence length="64" mass="7392">MHYHLVVVLIWRIEVLQSCVIVIIWSPYCSSYSTGHVGVLVIGVLNIRWILFLVIKLNSFCAYL</sequence>
<accession>A0AAP0IPQ3</accession>
<comment type="caution">
    <text evidence="2">The sequence shown here is derived from an EMBL/GenBank/DDBJ whole genome shotgun (WGS) entry which is preliminary data.</text>
</comment>
<dbReference type="AlphaFoldDB" id="A0AAP0IPQ3"/>
<keyword evidence="1" id="KW-0472">Membrane</keyword>
<dbReference type="EMBL" id="JBBNAG010000007">
    <property type="protein sequence ID" value="KAK9118427.1"/>
    <property type="molecule type" value="Genomic_DNA"/>
</dbReference>
<evidence type="ECO:0000313" key="2">
    <source>
        <dbReference type="EMBL" id="KAK9118427.1"/>
    </source>
</evidence>
<organism evidence="2 3">
    <name type="scientific">Stephania cephalantha</name>
    <dbReference type="NCBI Taxonomy" id="152367"/>
    <lineage>
        <taxon>Eukaryota</taxon>
        <taxon>Viridiplantae</taxon>
        <taxon>Streptophyta</taxon>
        <taxon>Embryophyta</taxon>
        <taxon>Tracheophyta</taxon>
        <taxon>Spermatophyta</taxon>
        <taxon>Magnoliopsida</taxon>
        <taxon>Ranunculales</taxon>
        <taxon>Menispermaceae</taxon>
        <taxon>Menispermoideae</taxon>
        <taxon>Cissampelideae</taxon>
        <taxon>Stephania</taxon>
    </lineage>
</organism>
<feature type="transmembrane region" description="Helical" evidence="1">
    <location>
        <begin position="37"/>
        <end position="55"/>
    </location>
</feature>
<dbReference type="Proteomes" id="UP001419268">
    <property type="component" value="Unassembled WGS sequence"/>
</dbReference>
<name>A0AAP0IPQ3_9MAGN</name>
<keyword evidence="1" id="KW-0812">Transmembrane</keyword>